<proteinExistence type="predicted"/>
<keyword evidence="2" id="KW-1003">Cell membrane</keyword>
<dbReference type="InterPro" id="IPR042094">
    <property type="entry name" value="T2SS_GspF_sf"/>
</dbReference>
<feature type="domain" description="Type II secretion system protein GspF" evidence="7">
    <location>
        <begin position="165"/>
        <end position="289"/>
    </location>
</feature>
<evidence type="ECO:0000256" key="4">
    <source>
        <dbReference type="ARBA" id="ARBA00022989"/>
    </source>
</evidence>
<feature type="transmembrane region" description="Helical" evidence="6">
    <location>
        <begin position="305"/>
        <end position="324"/>
    </location>
</feature>
<evidence type="ECO:0000256" key="2">
    <source>
        <dbReference type="ARBA" id="ARBA00022475"/>
    </source>
</evidence>
<feature type="transmembrane region" description="Helical" evidence="6">
    <location>
        <begin position="273"/>
        <end position="293"/>
    </location>
</feature>
<evidence type="ECO:0000256" key="1">
    <source>
        <dbReference type="ARBA" id="ARBA00004651"/>
    </source>
</evidence>
<name>A0A1J5RA28_9ZZZZ</name>
<evidence type="ECO:0000313" key="8">
    <source>
        <dbReference type="EMBL" id="OIQ85013.1"/>
    </source>
</evidence>
<keyword evidence="5 6" id="KW-0472">Membrane</keyword>
<dbReference type="Pfam" id="PF00482">
    <property type="entry name" value="T2SSF"/>
    <property type="match status" value="1"/>
</dbReference>
<sequence>MQILIGVLGRNFVLVFAVLAFVAVVLLVEGAYLSWNAARGPEARRLGRRLVEVSAGGDSPALSIVRRQVAGHLPRLDRWLAQLPRLHRLDRLLAQSGLGWSIATLLTASVLCGLGVALAVALWPSAPASAAVGAGAVAAALPALYVRRRARARLHRFERQLPDALDLIGRALRAGHAFPTALKMIGEEMSDPIGAEFRIAYDEINYGVTMAQALGNLAARVGSTDLRYFVIAVLIQREAGGNLAEILGNLAALIRQRLTLFGKVRVLSAEGRLSAWILAILPFALAAVIDLINPHFLAVLHTDPIGVRMVVAALAMMAVGIVWMRQIVRIRV</sequence>
<comment type="caution">
    <text evidence="8">The sequence shown here is derived from an EMBL/GenBank/DDBJ whole genome shotgun (WGS) entry which is preliminary data.</text>
</comment>
<dbReference type="PANTHER" id="PTHR35007:SF1">
    <property type="entry name" value="PILUS ASSEMBLY PROTEIN"/>
    <property type="match status" value="1"/>
</dbReference>
<evidence type="ECO:0000256" key="5">
    <source>
        <dbReference type="ARBA" id="ARBA00023136"/>
    </source>
</evidence>
<keyword evidence="3 6" id="KW-0812">Transmembrane</keyword>
<organism evidence="8">
    <name type="scientific">mine drainage metagenome</name>
    <dbReference type="NCBI Taxonomy" id="410659"/>
    <lineage>
        <taxon>unclassified sequences</taxon>
        <taxon>metagenomes</taxon>
        <taxon>ecological metagenomes</taxon>
    </lineage>
</organism>
<evidence type="ECO:0000256" key="6">
    <source>
        <dbReference type="SAM" id="Phobius"/>
    </source>
</evidence>
<dbReference type="InterPro" id="IPR018076">
    <property type="entry name" value="T2SS_GspF_dom"/>
</dbReference>
<dbReference type="PANTHER" id="PTHR35007">
    <property type="entry name" value="INTEGRAL MEMBRANE PROTEIN-RELATED"/>
    <property type="match status" value="1"/>
</dbReference>
<comment type="subcellular location">
    <subcellularLocation>
        <location evidence="1">Cell membrane</location>
        <topology evidence="1">Multi-pass membrane protein</topology>
    </subcellularLocation>
</comment>
<dbReference type="GO" id="GO:0005886">
    <property type="term" value="C:plasma membrane"/>
    <property type="evidence" value="ECO:0007669"/>
    <property type="project" value="UniProtKB-SubCell"/>
</dbReference>
<feature type="transmembrane region" description="Helical" evidence="6">
    <location>
        <begin position="12"/>
        <end position="35"/>
    </location>
</feature>
<keyword evidence="4 6" id="KW-1133">Transmembrane helix</keyword>
<dbReference type="Gene3D" id="1.20.81.30">
    <property type="entry name" value="Type II secretion system (T2SS), domain F"/>
    <property type="match status" value="1"/>
</dbReference>
<gene>
    <name evidence="8" type="ORF">GALL_331660</name>
</gene>
<evidence type="ECO:0000259" key="7">
    <source>
        <dbReference type="Pfam" id="PF00482"/>
    </source>
</evidence>
<evidence type="ECO:0000256" key="3">
    <source>
        <dbReference type="ARBA" id="ARBA00022692"/>
    </source>
</evidence>
<reference evidence="8" key="1">
    <citation type="submission" date="2016-10" db="EMBL/GenBank/DDBJ databases">
        <title>Sequence of Gallionella enrichment culture.</title>
        <authorList>
            <person name="Poehlein A."/>
            <person name="Muehling M."/>
            <person name="Daniel R."/>
        </authorList>
    </citation>
    <scope>NUCLEOTIDE SEQUENCE</scope>
</reference>
<accession>A0A1J5RA28</accession>
<protein>
    <submittedName>
        <fullName evidence="8">Bacterial type II secretion system protein F domain protein</fullName>
    </submittedName>
</protein>
<dbReference type="AlphaFoldDB" id="A0A1J5RA28"/>
<feature type="transmembrane region" description="Helical" evidence="6">
    <location>
        <begin position="98"/>
        <end position="122"/>
    </location>
</feature>
<dbReference type="EMBL" id="MLJW01000575">
    <property type="protein sequence ID" value="OIQ85013.1"/>
    <property type="molecule type" value="Genomic_DNA"/>
</dbReference>
<feature type="transmembrane region" description="Helical" evidence="6">
    <location>
        <begin position="128"/>
        <end position="146"/>
    </location>
</feature>